<dbReference type="EMBL" id="OU895877">
    <property type="protein sequence ID" value="CAG9797873.1"/>
    <property type="molecule type" value="Genomic_DNA"/>
</dbReference>
<dbReference type="Pfam" id="PF06585">
    <property type="entry name" value="JHBP"/>
    <property type="match status" value="1"/>
</dbReference>
<dbReference type="PANTHER" id="PTHR11008:SF18">
    <property type="entry name" value="BCDNA.GH05536-RELATED"/>
    <property type="match status" value="1"/>
</dbReference>
<reference evidence="2" key="2">
    <citation type="submission" date="2022-10" db="EMBL/GenBank/DDBJ databases">
        <authorList>
            <consortium name="ENA_rothamsted_submissions"/>
            <consortium name="culmorum"/>
            <person name="King R."/>
        </authorList>
    </citation>
    <scope>NUCLEOTIDE SEQUENCE</scope>
</reference>
<organism evidence="2 3">
    <name type="scientific">Chironomus riparius</name>
    <dbReference type="NCBI Taxonomy" id="315576"/>
    <lineage>
        <taxon>Eukaryota</taxon>
        <taxon>Metazoa</taxon>
        <taxon>Ecdysozoa</taxon>
        <taxon>Arthropoda</taxon>
        <taxon>Hexapoda</taxon>
        <taxon>Insecta</taxon>
        <taxon>Pterygota</taxon>
        <taxon>Neoptera</taxon>
        <taxon>Endopterygota</taxon>
        <taxon>Diptera</taxon>
        <taxon>Nematocera</taxon>
        <taxon>Chironomoidea</taxon>
        <taxon>Chironomidae</taxon>
        <taxon>Chironominae</taxon>
        <taxon>Chironomus</taxon>
    </lineage>
</organism>
<keyword evidence="3" id="KW-1185">Reference proteome</keyword>
<accession>A0A9N9WMQ4</accession>
<evidence type="ECO:0000313" key="2">
    <source>
        <dbReference type="EMBL" id="CAG9797873.1"/>
    </source>
</evidence>
<dbReference type="AlphaFoldDB" id="A0A9N9WMQ4"/>
<evidence type="ECO:0000256" key="1">
    <source>
        <dbReference type="SAM" id="SignalP"/>
    </source>
</evidence>
<dbReference type="OrthoDB" id="8196554at2759"/>
<dbReference type="PANTHER" id="PTHR11008">
    <property type="entry name" value="PROTEIN TAKEOUT-LIKE PROTEIN"/>
    <property type="match status" value="1"/>
</dbReference>
<reference evidence="2" key="1">
    <citation type="submission" date="2022-01" db="EMBL/GenBank/DDBJ databases">
        <authorList>
            <person name="King R."/>
        </authorList>
    </citation>
    <scope>NUCLEOTIDE SEQUENCE</scope>
</reference>
<gene>
    <name evidence="2" type="ORF">CHIRRI_LOCUS859</name>
</gene>
<dbReference type="SMART" id="SM00700">
    <property type="entry name" value="JHBP"/>
    <property type="match status" value="1"/>
</dbReference>
<dbReference type="InterPro" id="IPR038606">
    <property type="entry name" value="To_sf"/>
</dbReference>
<keyword evidence="1" id="KW-0732">Signal</keyword>
<dbReference type="InterPro" id="IPR010562">
    <property type="entry name" value="Haemolymph_juvenile_hormone-bd"/>
</dbReference>
<evidence type="ECO:0008006" key="4">
    <source>
        <dbReference type="Google" id="ProtNLM"/>
    </source>
</evidence>
<dbReference type="Gene3D" id="3.15.10.30">
    <property type="entry name" value="Haemolymph juvenile hormone binding protein"/>
    <property type="match status" value="1"/>
</dbReference>
<sequence>MKILIVISCLVAVSVGQFKDPPPFLKLCNIQDPKRDICIKNSLQEFLIDLPKNPNYFDFIQFEPFTYEPYTFKYDYGDFLKGYFKLFDGKGYGLKNTKVLKLKSDFTDKDMKILALVHMPKLFATANLDTKFELGSLKYENTIPFNATFRDVTTRWTIKGKIEERDGEQFMKIVLFDVLPEAKELVFGTSDVFPNEQLNDLFIGFINQNWKIFYNVMIGETRKQWEPVFRNVTNKFFEQIPFRKLVLSNDSF</sequence>
<feature type="chain" id="PRO_5040226645" description="Hemolymph juvenile hormone binding protein" evidence="1">
    <location>
        <begin position="17"/>
        <end position="252"/>
    </location>
</feature>
<proteinExistence type="predicted"/>
<evidence type="ECO:0000313" key="3">
    <source>
        <dbReference type="Proteomes" id="UP001153620"/>
    </source>
</evidence>
<dbReference type="Proteomes" id="UP001153620">
    <property type="component" value="Chromosome 1"/>
</dbReference>
<feature type="signal peptide" evidence="1">
    <location>
        <begin position="1"/>
        <end position="16"/>
    </location>
</feature>
<name>A0A9N9WMQ4_9DIPT</name>
<dbReference type="GO" id="GO:0005615">
    <property type="term" value="C:extracellular space"/>
    <property type="evidence" value="ECO:0007669"/>
    <property type="project" value="TreeGrafter"/>
</dbReference>
<protein>
    <recommendedName>
        <fullName evidence="4">Hemolymph juvenile hormone binding protein</fullName>
    </recommendedName>
</protein>